<dbReference type="VEuPathDB" id="FungiDB:SDRG_12279"/>
<proteinExistence type="predicted"/>
<dbReference type="SUPFAM" id="SSF52047">
    <property type="entry name" value="RNI-like"/>
    <property type="match status" value="1"/>
</dbReference>
<dbReference type="Proteomes" id="UP000030762">
    <property type="component" value="Unassembled WGS sequence"/>
</dbReference>
<reference evidence="1 2" key="1">
    <citation type="submission" date="2012-04" db="EMBL/GenBank/DDBJ databases">
        <title>The Genome Sequence of Saprolegnia declina VS20.</title>
        <authorList>
            <consortium name="The Broad Institute Genome Sequencing Platform"/>
            <person name="Russ C."/>
            <person name="Nusbaum C."/>
            <person name="Tyler B."/>
            <person name="van West P."/>
            <person name="Dieguez-Uribeondo J."/>
            <person name="de Bruijn I."/>
            <person name="Tripathy S."/>
            <person name="Jiang R."/>
            <person name="Young S.K."/>
            <person name="Zeng Q."/>
            <person name="Gargeya S."/>
            <person name="Fitzgerald M."/>
            <person name="Haas B."/>
            <person name="Abouelleil A."/>
            <person name="Alvarado L."/>
            <person name="Arachchi H.M."/>
            <person name="Berlin A."/>
            <person name="Chapman S.B."/>
            <person name="Goldberg J."/>
            <person name="Griggs A."/>
            <person name="Gujja S."/>
            <person name="Hansen M."/>
            <person name="Howarth C."/>
            <person name="Imamovic A."/>
            <person name="Larimer J."/>
            <person name="McCowen C."/>
            <person name="Montmayeur A."/>
            <person name="Murphy C."/>
            <person name="Neiman D."/>
            <person name="Pearson M."/>
            <person name="Priest M."/>
            <person name="Roberts A."/>
            <person name="Saif S."/>
            <person name="Shea T."/>
            <person name="Sisk P."/>
            <person name="Sykes S."/>
            <person name="Wortman J."/>
            <person name="Nusbaum C."/>
            <person name="Birren B."/>
        </authorList>
    </citation>
    <scope>NUCLEOTIDE SEQUENCE [LARGE SCALE GENOMIC DNA]</scope>
    <source>
        <strain evidence="1 2">VS20</strain>
    </source>
</reference>
<dbReference type="GeneID" id="19953006"/>
<protein>
    <recommendedName>
        <fullName evidence="3">F-box domain-containing protein</fullName>
    </recommendedName>
</protein>
<evidence type="ECO:0000313" key="1">
    <source>
        <dbReference type="EMBL" id="EQC29999.1"/>
    </source>
</evidence>
<dbReference type="EMBL" id="JH767179">
    <property type="protein sequence ID" value="EQC29999.1"/>
    <property type="molecule type" value="Genomic_DNA"/>
</dbReference>
<name>T0PWX8_SAPDV</name>
<dbReference type="InParanoid" id="T0PWX8"/>
<dbReference type="InterPro" id="IPR032675">
    <property type="entry name" value="LRR_dom_sf"/>
</dbReference>
<organism evidence="1 2">
    <name type="scientific">Saprolegnia diclina (strain VS20)</name>
    <dbReference type="NCBI Taxonomy" id="1156394"/>
    <lineage>
        <taxon>Eukaryota</taxon>
        <taxon>Sar</taxon>
        <taxon>Stramenopiles</taxon>
        <taxon>Oomycota</taxon>
        <taxon>Saprolegniomycetes</taxon>
        <taxon>Saprolegniales</taxon>
        <taxon>Saprolegniaceae</taxon>
        <taxon>Saprolegnia</taxon>
    </lineage>
</organism>
<sequence>MAQRPRRAQPSVLDVPDVPVLLVQYTSSPSNVVSFLQALPLALRSPALTGLLDLLTKYHDATSDASYWPTPCLDNDIRQDRLTCMVAAISIFNSICIGDLSLSKRWSASADPTFRLPFCGFVATWAAKVTATDIYYTTQTPEHHDELSRVLSRCTNLKDVRIPGQLDLLEAVTSPAHCVSDLHLTWYAFHETTPSVVAPLQRWLASGHARYLSLDGFDTRPLDTALARALASSPTLSSLRLFASDSVVSSLVAHGATLASLTKLDAFVHSGELTPSLLSLLPLPTMKTLSVSAYATDLSNCLLEMLPHMSSLESLSLGHLELCSTTAIRPSFAAPSTLRTLTLANIEVLETNLNALFLWATNSTHLESVTFESCAWIGSRMPCVIGTVQRCIGAGVRCMRFQDCEMDTRHVSALAEALHGTQARVAFELDLSENPFLIAGAQALLNALATCMNVSIKLPRPLLSSLQDNGLPCIASARAAGVTIDVRGRDVSIGSRTTATAWFGA</sequence>
<gene>
    <name evidence="1" type="ORF">SDRG_12279</name>
</gene>
<dbReference type="OMA" id="WPTPCLD"/>
<dbReference type="AlphaFoldDB" id="T0PWX8"/>
<dbReference type="Gene3D" id="3.80.10.10">
    <property type="entry name" value="Ribonuclease Inhibitor"/>
    <property type="match status" value="1"/>
</dbReference>
<evidence type="ECO:0000313" key="2">
    <source>
        <dbReference type="Proteomes" id="UP000030762"/>
    </source>
</evidence>
<evidence type="ECO:0008006" key="3">
    <source>
        <dbReference type="Google" id="ProtNLM"/>
    </source>
</evidence>
<dbReference type="RefSeq" id="XP_008616566.1">
    <property type="nucleotide sequence ID" value="XM_008618344.1"/>
</dbReference>
<accession>T0PWX8</accession>
<keyword evidence="2" id="KW-1185">Reference proteome</keyword>
<dbReference type="OrthoDB" id="10363562at2759"/>